<dbReference type="Pfam" id="PF06299">
    <property type="entry name" value="DUF1045"/>
    <property type="match status" value="1"/>
</dbReference>
<sequence>MARGGADRVRGVEALARVALYWAPAVDDPLHRLGSAWLGRDAETGAALAQPAIPGLDLPALTADPRRYGLHATLKPPFHLTGGYAAMRADAEALAAELAPFDLPPLEVASLDGFLALREAAPCPALHAMADACVRRLDAHRRPPDMAEIIRRRPERLSPAGRENLRLWGYPGVFGEWRFHVTLTHRLTPGQEALVRPVATDMLGEAASRPRRVAELCLFTQAAPGEPFLVAERLPLGG</sequence>
<dbReference type="AlphaFoldDB" id="A0A502GI81"/>
<dbReference type="EMBL" id="RCZP01000001">
    <property type="protein sequence ID" value="TPG61010.1"/>
    <property type="molecule type" value="Genomic_DNA"/>
</dbReference>
<name>A0A502GI81_9PROT</name>
<evidence type="ECO:0000313" key="2">
    <source>
        <dbReference type="Proteomes" id="UP000317078"/>
    </source>
</evidence>
<evidence type="ECO:0000313" key="1">
    <source>
        <dbReference type="EMBL" id="TPG61010.1"/>
    </source>
</evidence>
<reference evidence="1 2" key="1">
    <citation type="journal article" date="2019" name="Environ. Microbiol.">
        <title>Species interactions and distinct microbial communities in high Arctic permafrost affected cryosols are associated with the CH4 and CO2 gas fluxes.</title>
        <authorList>
            <person name="Altshuler I."/>
            <person name="Hamel J."/>
            <person name="Turney S."/>
            <person name="Magnuson E."/>
            <person name="Levesque R."/>
            <person name="Greer C."/>
            <person name="Whyte L.G."/>
        </authorList>
    </citation>
    <scope>NUCLEOTIDE SEQUENCE [LARGE SCALE GENOMIC DNA]</scope>
    <source>
        <strain evidence="1 2">S9.3B</strain>
    </source>
</reference>
<dbReference type="OrthoDB" id="4954742at2"/>
<organism evidence="1 2">
    <name type="scientific">Muricoccus nepalensis</name>
    <dbReference type="NCBI Taxonomy" id="1854500"/>
    <lineage>
        <taxon>Bacteria</taxon>
        <taxon>Pseudomonadati</taxon>
        <taxon>Pseudomonadota</taxon>
        <taxon>Alphaproteobacteria</taxon>
        <taxon>Acetobacterales</taxon>
        <taxon>Roseomonadaceae</taxon>
        <taxon>Muricoccus</taxon>
    </lineage>
</organism>
<dbReference type="InterPro" id="IPR009389">
    <property type="entry name" value="DUF1045"/>
</dbReference>
<proteinExistence type="predicted"/>
<comment type="caution">
    <text evidence="1">The sequence shown here is derived from an EMBL/GenBank/DDBJ whole genome shotgun (WGS) entry which is preliminary data.</text>
</comment>
<keyword evidence="2" id="KW-1185">Reference proteome</keyword>
<accession>A0A502GI81</accession>
<dbReference type="Proteomes" id="UP000317078">
    <property type="component" value="Unassembled WGS sequence"/>
</dbReference>
<dbReference type="PIRSF" id="PIRSF033328">
    <property type="entry name" value="Phest_Mll4975"/>
    <property type="match status" value="1"/>
</dbReference>
<protein>
    <submittedName>
        <fullName evidence="1">DUF1045 domain-containing protein</fullName>
    </submittedName>
</protein>
<gene>
    <name evidence="1" type="ORF">EAH89_00085</name>
</gene>